<organism evidence="1 2">
    <name type="scientific">Rhodococcus artemisiae</name>
    <dbReference type="NCBI Taxonomy" id="714159"/>
    <lineage>
        <taxon>Bacteria</taxon>
        <taxon>Bacillati</taxon>
        <taxon>Actinomycetota</taxon>
        <taxon>Actinomycetes</taxon>
        <taxon>Mycobacteriales</taxon>
        <taxon>Nocardiaceae</taxon>
        <taxon>Rhodococcus</taxon>
    </lineage>
</organism>
<dbReference type="RefSeq" id="WP_330136671.1">
    <property type="nucleotide sequence ID" value="NZ_JAUTXY010000018.1"/>
</dbReference>
<evidence type="ECO:0008006" key="3">
    <source>
        <dbReference type="Google" id="ProtNLM"/>
    </source>
</evidence>
<protein>
    <recommendedName>
        <fullName evidence="3">Apea-like HEPN domain-containing protein</fullName>
    </recommendedName>
</protein>
<reference evidence="1 2" key="1">
    <citation type="submission" date="2023-07" db="EMBL/GenBank/DDBJ databases">
        <authorList>
            <person name="Girao M."/>
            <person name="Carvalho M.F."/>
        </authorList>
    </citation>
    <scope>NUCLEOTIDE SEQUENCE [LARGE SCALE GENOMIC DNA]</scope>
    <source>
        <strain evidence="1 2">YIM65754</strain>
    </source>
</reference>
<evidence type="ECO:0000313" key="2">
    <source>
        <dbReference type="Proteomes" id="UP001336020"/>
    </source>
</evidence>
<dbReference type="EMBL" id="JAUTXY010000018">
    <property type="protein sequence ID" value="MEE2061515.1"/>
    <property type="molecule type" value="Genomic_DNA"/>
</dbReference>
<comment type="caution">
    <text evidence="1">The sequence shown here is derived from an EMBL/GenBank/DDBJ whole genome shotgun (WGS) entry which is preliminary data.</text>
</comment>
<name>A0ABU7LIY3_9NOCA</name>
<accession>A0ABU7LIY3</accession>
<sequence length="435" mass="48692">MTTSPPDNEELQPPYLQGFVMILPDGIPIPDEATWTFETDELEPLLDDVHFAPTASSRAPIPSDGVGHNFVSLRFWQVDDESESPFGTDFRHLSKAFDRVHPSEDRNAALESSDAAYTADLDRHRTVVEAVTFVASTEDLIATATKPDPLTRCLDVLFEFHRAYRVAAKTPTEELTYSQLFPLVLTFRRALDGDGVRPNGIMHLASDNVRFGALTEHIGNVDFELVAVQLSRLRMGDPVMSFVERRVDARHELSVKGDFGGAIVQLAIACEVILDGLLGMVLWEGGVSDADAAVTFSADLTPRLKNEYAPRLGGNWALNTGILASWFDNVAGMRNRVVHGGYRPTGAEARRANESVDALAKSISDRLSKNFKDYPKTAWLFLGKQGFEDRNCFTRRVREWIKAQPPNAVLDWLREYSEWRDKVNAQVQMRRRNTP</sequence>
<evidence type="ECO:0000313" key="1">
    <source>
        <dbReference type="EMBL" id="MEE2061515.1"/>
    </source>
</evidence>
<keyword evidence="2" id="KW-1185">Reference proteome</keyword>
<dbReference type="Proteomes" id="UP001336020">
    <property type="component" value="Unassembled WGS sequence"/>
</dbReference>
<proteinExistence type="predicted"/>
<gene>
    <name evidence="1" type="ORF">Q7514_28720</name>
</gene>